<evidence type="ECO:0000313" key="5">
    <source>
        <dbReference type="EMBL" id="QNP37815.1"/>
    </source>
</evidence>
<dbReference type="Proteomes" id="UP000254396">
    <property type="component" value="Unassembled WGS sequence"/>
</dbReference>
<proteinExistence type="predicted"/>
<accession>A0A1B4XKE4</accession>
<reference evidence="7 13" key="6">
    <citation type="submission" date="2023-02" db="EMBL/GenBank/DDBJ databases">
        <title>Results of the 2020 Genomic Proficiency Test for the network of European Union Reference Laboratory for Antimicrobial Resistance assessing whole genome sequencing capacities.</title>
        <authorList>
            <person name="Hoffmann M."/>
            <person name="Luo Y."/>
            <person name="Sorensen L.H."/>
            <person name="Pedersen S.K."/>
            <person name="Hendriksen R.S."/>
        </authorList>
    </citation>
    <scope>NUCLEOTIDE SEQUENCE [LARGE SCALE GENOMIC DNA]</scope>
    <source>
        <strain evidence="7 13">GENOMIC22-006</strain>
    </source>
</reference>
<dbReference type="RefSeq" id="WP_002383512.1">
    <property type="nucleotide sequence ID" value="NZ_AP017623.1"/>
</dbReference>
<evidence type="ECO:0000313" key="8">
    <source>
        <dbReference type="EMBL" id="WER42768.1"/>
    </source>
</evidence>
<evidence type="ECO:0000313" key="6">
    <source>
        <dbReference type="EMBL" id="STP63728.1"/>
    </source>
</evidence>
<evidence type="ECO:0000256" key="1">
    <source>
        <dbReference type="SAM" id="Phobius"/>
    </source>
</evidence>
<evidence type="ECO:0000313" key="12">
    <source>
        <dbReference type="Proteomes" id="UP000516122"/>
    </source>
</evidence>
<dbReference type="EMBL" id="JAREWH010000003">
    <property type="protein sequence ID" value="MDN3192073.1"/>
    <property type="molecule type" value="Genomic_DNA"/>
</dbReference>
<dbReference type="GeneID" id="60892586"/>
<dbReference type="EMBL" id="CP119159">
    <property type="protein sequence ID" value="WEH22476.1"/>
    <property type="molecule type" value="Genomic_DNA"/>
</dbReference>
<dbReference type="EMBL" id="WVTJ01000015">
    <property type="protein sequence ID" value="MXS52842.1"/>
    <property type="molecule type" value="Genomic_DNA"/>
</dbReference>
<dbReference type="EMBL" id="CP119528">
    <property type="protein sequence ID" value="WER42768.1"/>
    <property type="molecule type" value="Genomic_DNA"/>
</dbReference>
<organism evidence="4 9">
    <name type="scientific">Enterococcus faecalis</name>
    <name type="common">Streptococcus faecalis</name>
    <dbReference type="NCBI Taxonomy" id="1351"/>
    <lineage>
        <taxon>Bacteria</taxon>
        <taxon>Bacillati</taxon>
        <taxon>Bacillota</taxon>
        <taxon>Bacilli</taxon>
        <taxon>Lactobacillales</taxon>
        <taxon>Enterococcaceae</taxon>
        <taxon>Enterococcus</taxon>
    </lineage>
</organism>
<dbReference type="Proteomes" id="UP001173174">
    <property type="component" value="Unassembled WGS sequence"/>
</dbReference>
<evidence type="ECO:0000313" key="9">
    <source>
        <dbReference type="Proteomes" id="UP000244140"/>
    </source>
</evidence>
<dbReference type="Proteomes" id="UP001222182">
    <property type="component" value="Chromosome"/>
</dbReference>
<feature type="transmembrane region" description="Helical" evidence="1">
    <location>
        <begin position="36"/>
        <end position="56"/>
    </location>
</feature>
<dbReference type="Proteomes" id="UP000516122">
    <property type="component" value="Chromosome"/>
</dbReference>
<dbReference type="EMBL" id="CP060804">
    <property type="protein sequence ID" value="QNP37815.1"/>
    <property type="molecule type" value="Genomic_DNA"/>
</dbReference>
<evidence type="ECO:0000313" key="11">
    <source>
        <dbReference type="Proteomes" id="UP000429730"/>
    </source>
</evidence>
<reference evidence="4 9" key="1">
    <citation type="submission" date="2018-04" db="EMBL/GenBank/DDBJ databases">
        <authorList>
            <person name="Van Tyne D."/>
        </authorList>
    </citation>
    <scope>NUCLEOTIDE SEQUENCE [LARGE SCALE GENOMIC DNA]</scope>
    <source>
        <strain evidence="4 9">B2535</strain>
    </source>
</reference>
<name>A0A1B4XKE4_ENTFL</name>
<keyword evidence="1" id="KW-0472">Membrane</keyword>
<dbReference type="EMBL" id="UGIX01000001">
    <property type="protein sequence ID" value="STP63728.1"/>
    <property type="molecule type" value="Genomic_DNA"/>
</dbReference>
<dbReference type="Proteomes" id="UP000429730">
    <property type="component" value="Unassembled WGS sequence"/>
</dbReference>
<gene>
    <name evidence="4" type="ORF">DAI13_00115</name>
    <name evidence="3" type="ORF">GTI81_08975</name>
    <name evidence="5" type="ORF">H9Q64_15405</name>
    <name evidence="6" type="ORF">NCTC13379_00573</name>
    <name evidence="8" type="ORF">P0083_00115</name>
    <name evidence="7" type="ORF">P0D81_00115</name>
    <name evidence="2" type="ORF">P0E79_06115</name>
</gene>
<sequence length="67" mass="7432">MNNQRPMFINILLVVLLFLVVGSLFSAVVGIVGSLLWLAVKILVPVAIIVWLVRTISGNNGNCHRRY</sequence>
<dbReference type="AlphaFoldDB" id="A0A1B4XKE4"/>
<evidence type="ECO:0000313" key="2">
    <source>
        <dbReference type="EMBL" id="MDN3192073.1"/>
    </source>
</evidence>
<reference evidence="3 11" key="3">
    <citation type="submission" date="2019-04" db="EMBL/GenBank/DDBJ databases">
        <title>Step-wise assembly of the neonatal virome modulated by breast feeding.</title>
        <authorList>
            <person name="Liang G."/>
            <person name="Bushman F."/>
        </authorList>
    </citation>
    <scope>NUCLEOTIDE SEQUENCE [LARGE SCALE GENOMIC DNA]</scope>
    <source>
        <strain evidence="3 11">E3754</strain>
    </source>
</reference>
<dbReference type="Proteomes" id="UP001221642">
    <property type="component" value="Chromosome"/>
</dbReference>
<keyword evidence="1" id="KW-1133">Transmembrane helix</keyword>
<evidence type="ECO:0000313" key="13">
    <source>
        <dbReference type="Proteomes" id="UP001221642"/>
    </source>
</evidence>
<reference evidence="8 14" key="7">
    <citation type="submission" date="2023-03" db="EMBL/GenBank/DDBJ databases">
        <title>Complete genome sequence of an Enterococcus faecalis urinary isolate.</title>
        <authorList>
            <person name="Brauer A.L."/>
            <person name="Armbruster C.E."/>
        </authorList>
    </citation>
    <scope>NUCLEOTIDE SEQUENCE [LARGE SCALE GENOMIC DNA]</scope>
    <source>
        <strain evidence="8 14">3143</strain>
    </source>
</reference>
<evidence type="ECO:0000313" key="14">
    <source>
        <dbReference type="Proteomes" id="UP001222182"/>
    </source>
</evidence>
<dbReference type="EMBL" id="PZZH01000001">
    <property type="protein sequence ID" value="PTN76264.1"/>
    <property type="molecule type" value="Genomic_DNA"/>
</dbReference>
<reference evidence="5 12" key="4">
    <citation type="submission" date="2020-08" db="EMBL/GenBank/DDBJ databases">
        <title>Enterococcus faecalis SF28073 genome assembly.</title>
        <authorList>
            <person name="Duerkop B.A."/>
            <person name="Johnson C.N."/>
        </authorList>
    </citation>
    <scope>NUCLEOTIDE SEQUENCE [LARGE SCALE GENOMIC DNA]</scope>
    <source>
        <strain evidence="5 12">SF28073</strain>
    </source>
</reference>
<evidence type="ECO:0000313" key="10">
    <source>
        <dbReference type="Proteomes" id="UP000254396"/>
    </source>
</evidence>
<evidence type="ECO:0000313" key="4">
    <source>
        <dbReference type="EMBL" id="PTN76264.1"/>
    </source>
</evidence>
<reference evidence="2" key="5">
    <citation type="journal article" date="2023" name="Pathogens">
        <title>Prevalence of Enterococcus spp. and the Whole-Genome Characteristics of Enterococcus faecium and Enterococcus faecalis Strains Isolated from Free-Living Birds in Poland.</title>
        <authorList>
            <person name="Kwit R."/>
            <person name="Zajac M."/>
            <person name="Smialowska-Weglinska A."/>
            <person name="Skarzynska M."/>
            <person name="Bomba A."/>
            <person name="Lalak A."/>
            <person name="Skrzypiec E."/>
            <person name="Wojdat D."/>
            <person name="Koza W."/>
            <person name="Mikos-Wojewoda E."/>
            <person name="Pasim P."/>
            <person name="Skora M."/>
            <person name="Polak M."/>
            <person name="Wiacek J."/>
            <person name="Wasyl D."/>
        </authorList>
    </citation>
    <scope>NUCLEOTIDE SEQUENCE</scope>
    <source>
        <strain evidence="2">691B_2</strain>
    </source>
</reference>
<evidence type="ECO:0000313" key="3">
    <source>
        <dbReference type="EMBL" id="MXS52842.1"/>
    </source>
</evidence>
<reference evidence="6 10" key="2">
    <citation type="submission" date="2018-06" db="EMBL/GenBank/DDBJ databases">
        <authorList>
            <consortium name="Pathogen Informatics"/>
            <person name="Doyle S."/>
        </authorList>
    </citation>
    <scope>NUCLEOTIDE SEQUENCE [LARGE SCALE GENOMIC DNA]</scope>
    <source>
        <strain evidence="6 10">NCTC13379</strain>
    </source>
</reference>
<evidence type="ECO:0000313" key="7">
    <source>
        <dbReference type="EMBL" id="WEH22476.1"/>
    </source>
</evidence>
<protein>
    <submittedName>
        <fullName evidence="4">Uncharacterized protein</fullName>
    </submittedName>
</protein>
<keyword evidence="1" id="KW-0812">Transmembrane</keyword>
<dbReference type="Proteomes" id="UP000244140">
    <property type="component" value="Unassembled WGS sequence"/>
</dbReference>
<reference evidence="2" key="8">
    <citation type="submission" date="2023-03" db="EMBL/GenBank/DDBJ databases">
        <authorList>
            <person name="Zajac M."/>
            <person name="Kwit R."/>
            <person name="Wasyl D."/>
        </authorList>
    </citation>
    <scope>NUCLEOTIDE SEQUENCE</scope>
    <source>
        <strain evidence="2">691B_2</strain>
    </source>
</reference>
<dbReference type="KEGG" id="ene:ENT_00780"/>